<proteinExistence type="predicted"/>
<comment type="caution">
    <text evidence="1">The sequence shown here is derived from an EMBL/GenBank/DDBJ whole genome shotgun (WGS) entry which is preliminary data.</text>
</comment>
<evidence type="ECO:0000313" key="2">
    <source>
        <dbReference type="Proteomes" id="UP000622552"/>
    </source>
</evidence>
<dbReference type="RefSeq" id="WP_197002110.1">
    <property type="nucleotide sequence ID" value="NZ_BONS01000004.1"/>
</dbReference>
<keyword evidence="2" id="KW-1185">Reference proteome</keyword>
<reference evidence="1" key="1">
    <citation type="submission" date="2020-11" db="EMBL/GenBank/DDBJ databases">
        <title>Sequencing the genomes of 1000 actinobacteria strains.</title>
        <authorList>
            <person name="Klenk H.-P."/>
        </authorList>
    </citation>
    <scope>NUCLEOTIDE SEQUENCE</scope>
    <source>
        <strain evidence="1">DSM 45356</strain>
    </source>
</reference>
<gene>
    <name evidence="1" type="ORF">IW245_001125</name>
</gene>
<accession>A0A8J7KIY9</accession>
<name>A0A8J7KIY9_9ACTN</name>
<dbReference type="AlphaFoldDB" id="A0A8J7KIY9"/>
<evidence type="ECO:0000313" key="1">
    <source>
        <dbReference type="EMBL" id="MBG6134931.1"/>
    </source>
</evidence>
<dbReference type="EMBL" id="JADOUF010000001">
    <property type="protein sequence ID" value="MBG6134931.1"/>
    <property type="molecule type" value="Genomic_DNA"/>
</dbReference>
<dbReference type="Proteomes" id="UP000622552">
    <property type="component" value="Unassembled WGS sequence"/>
</dbReference>
<sequence>MMAARKLLIGAGLLAAGSAAGVFVALGGHHAPPPPVASSAAVELAAAERAATSDKAAEVASRFFVHVDQRTDGKPVTAAQDNIDAEAAAKAPQVVGQPVPVYSLNPDFVTQGVTAPVGRLVYLAVETRSATGQQATLQLVKNGDKYDVRGVGDGVEELSYIKAGEGSPVFLEPQRHAYYKVTDGRVLPLNASAREAVGEGLSLADYQKQVHDRYADRLNDHKLG</sequence>
<protein>
    <submittedName>
        <fullName evidence="1">Uncharacterized protein</fullName>
    </submittedName>
</protein>
<organism evidence="1 2">
    <name type="scientific">Longispora fulva</name>
    <dbReference type="NCBI Taxonomy" id="619741"/>
    <lineage>
        <taxon>Bacteria</taxon>
        <taxon>Bacillati</taxon>
        <taxon>Actinomycetota</taxon>
        <taxon>Actinomycetes</taxon>
        <taxon>Micromonosporales</taxon>
        <taxon>Micromonosporaceae</taxon>
        <taxon>Longispora</taxon>
    </lineage>
</organism>